<dbReference type="InterPro" id="IPR002346">
    <property type="entry name" value="Mopterin_DH_FAD-bd"/>
</dbReference>
<dbReference type="InterPro" id="IPR016166">
    <property type="entry name" value="FAD-bd_PCMH"/>
</dbReference>
<dbReference type="SUPFAM" id="SSF56176">
    <property type="entry name" value="FAD-binding/transporter-associated domain-like"/>
    <property type="match status" value="1"/>
</dbReference>
<feature type="domain" description="FAD-binding PCMH-type" evidence="1">
    <location>
        <begin position="4"/>
        <end position="178"/>
    </location>
</feature>
<dbReference type="PANTHER" id="PTHR42659:SF9">
    <property type="entry name" value="XANTHINE DEHYDROGENASE FAD-BINDING SUBUNIT XDHB-RELATED"/>
    <property type="match status" value="1"/>
</dbReference>
<accession>A0A1Y1S311</accession>
<comment type="caution">
    <text evidence="2">The sequence shown here is derived from an EMBL/GenBank/DDBJ whole genome shotgun (WGS) entry which is preliminary data.</text>
</comment>
<dbReference type="Pfam" id="PF00941">
    <property type="entry name" value="FAD_binding_5"/>
    <property type="match status" value="1"/>
</dbReference>
<evidence type="ECO:0000259" key="1">
    <source>
        <dbReference type="PROSITE" id="PS51387"/>
    </source>
</evidence>
<dbReference type="AlphaFoldDB" id="A0A1Y1S311"/>
<dbReference type="Gene3D" id="3.30.465.10">
    <property type="match status" value="1"/>
</dbReference>
<evidence type="ECO:0000313" key="3">
    <source>
        <dbReference type="Proteomes" id="UP000192343"/>
    </source>
</evidence>
<dbReference type="PANTHER" id="PTHR42659">
    <property type="entry name" value="XANTHINE DEHYDROGENASE SUBUNIT C-RELATED"/>
    <property type="match status" value="1"/>
</dbReference>
<proteinExistence type="predicted"/>
<protein>
    <recommendedName>
        <fullName evidence="1">FAD-binding PCMH-type domain-containing protein</fullName>
    </recommendedName>
</protein>
<dbReference type="RefSeq" id="WP_083047325.1">
    <property type="nucleotide sequence ID" value="NZ_CAXXQO010000003.1"/>
</dbReference>
<dbReference type="InterPro" id="IPR051312">
    <property type="entry name" value="Diverse_Substr_Oxidored"/>
</dbReference>
<dbReference type="PROSITE" id="PS51387">
    <property type="entry name" value="FAD_PCMH"/>
    <property type="match status" value="1"/>
</dbReference>
<dbReference type="InterPro" id="IPR036318">
    <property type="entry name" value="FAD-bd_PCMH-like_sf"/>
</dbReference>
<keyword evidence="3" id="KW-1185">Reference proteome</keyword>
<reference evidence="2 3" key="1">
    <citation type="submission" date="2017-03" db="EMBL/GenBank/DDBJ databases">
        <title>Draft Genome sequence of Marispirochaeta sp. strain JC444.</title>
        <authorList>
            <person name="Shivani Y."/>
            <person name="Subhash Y."/>
            <person name="Sasikala C."/>
            <person name="Ramana C."/>
        </authorList>
    </citation>
    <scope>NUCLEOTIDE SEQUENCE [LARGE SCALE GENOMIC DNA]</scope>
    <source>
        <strain evidence="2 3">JC444</strain>
    </source>
</reference>
<organism evidence="2 3">
    <name type="scientific">Marispirochaeta aestuarii</name>
    <dbReference type="NCBI Taxonomy" id="1963862"/>
    <lineage>
        <taxon>Bacteria</taxon>
        <taxon>Pseudomonadati</taxon>
        <taxon>Spirochaetota</taxon>
        <taxon>Spirochaetia</taxon>
        <taxon>Spirochaetales</taxon>
        <taxon>Spirochaetaceae</taxon>
        <taxon>Marispirochaeta</taxon>
    </lineage>
</organism>
<gene>
    <name evidence="2" type="ORF">B4O97_00740</name>
</gene>
<dbReference type="OrthoDB" id="9774454at2"/>
<dbReference type="GO" id="GO:0071949">
    <property type="term" value="F:FAD binding"/>
    <property type="evidence" value="ECO:0007669"/>
    <property type="project" value="InterPro"/>
</dbReference>
<dbReference type="Proteomes" id="UP000192343">
    <property type="component" value="Unassembled WGS sequence"/>
</dbReference>
<evidence type="ECO:0000313" key="2">
    <source>
        <dbReference type="EMBL" id="ORC38317.1"/>
    </source>
</evidence>
<dbReference type="EMBL" id="MWQY01000001">
    <property type="protein sequence ID" value="ORC38317.1"/>
    <property type="molecule type" value="Genomic_DNA"/>
</dbReference>
<sequence>MSVRKQRNTKVFSPTTLQDLLSYYRDHPGAVPFAGGTYLFLSKGPREGFGGELIDLGHVSELSQISRTERYMEIGPAVSISKIINTGRHVMPRSLYAALRNIGNAAVRNHATLGGNICARSHRLSTYPVLLLLDVRLELRRVGNTRWVNLNRFISGDEGPLLEPGELVTRIRIPFMDWDVEQFRQQERLFTPEHFIFCGVVRKQKDVISDLRTSFCIGNRLTIRTRNIEAELIGRKLPIPPEDGLEMGRMLHQQIERNHPEMDKFNVHRIRRSLNWFLQILNDSE</sequence>
<dbReference type="STRING" id="1963862.B4O97_00740"/>
<dbReference type="InterPro" id="IPR016169">
    <property type="entry name" value="FAD-bd_PCMH_sub2"/>
</dbReference>
<name>A0A1Y1S311_9SPIO</name>
<dbReference type="GO" id="GO:0016491">
    <property type="term" value="F:oxidoreductase activity"/>
    <property type="evidence" value="ECO:0007669"/>
    <property type="project" value="InterPro"/>
</dbReference>